<dbReference type="SUPFAM" id="SSF103473">
    <property type="entry name" value="MFS general substrate transporter"/>
    <property type="match status" value="1"/>
</dbReference>
<evidence type="ECO:0000313" key="14">
    <source>
        <dbReference type="Proteomes" id="UP000565205"/>
    </source>
</evidence>
<dbReference type="RefSeq" id="WP_176622193.1">
    <property type="nucleotide sequence ID" value="NZ_JABXXQ010000040.1"/>
</dbReference>
<gene>
    <name evidence="12" type="primary">tcuC</name>
    <name evidence="11" type="ORF">FHR90_001760</name>
    <name evidence="12" type="ORF">HUK83_03890</name>
</gene>
<dbReference type="EMBL" id="JACHXV010000005">
    <property type="protein sequence ID" value="MBB3173928.1"/>
    <property type="molecule type" value="Genomic_DNA"/>
</dbReference>
<feature type="domain" description="Major facilitator superfamily (MFS) profile" evidence="10">
    <location>
        <begin position="16"/>
        <end position="422"/>
    </location>
</feature>
<evidence type="ECO:0000256" key="3">
    <source>
        <dbReference type="ARBA" id="ARBA00022448"/>
    </source>
</evidence>
<feature type="transmembrane region" description="Helical" evidence="9">
    <location>
        <begin position="28"/>
        <end position="46"/>
    </location>
</feature>
<dbReference type="InterPro" id="IPR036259">
    <property type="entry name" value="MFS_trans_sf"/>
</dbReference>
<proteinExistence type="inferred from homology"/>
<keyword evidence="4" id="KW-1003">Cell membrane</keyword>
<dbReference type="GO" id="GO:0015293">
    <property type="term" value="F:symporter activity"/>
    <property type="evidence" value="ECO:0007669"/>
    <property type="project" value="UniProtKB-KW"/>
</dbReference>
<dbReference type="AlphaFoldDB" id="A0A850NTY4"/>
<dbReference type="NCBIfam" id="NF011656">
    <property type="entry name" value="PRK15075.1"/>
    <property type="match status" value="1"/>
</dbReference>
<keyword evidence="5 9" id="KW-0812">Transmembrane</keyword>
<feature type="transmembrane region" description="Helical" evidence="9">
    <location>
        <begin position="368"/>
        <end position="391"/>
    </location>
</feature>
<keyword evidence="7 9" id="KW-1133">Transmembrane helix</keyword>
<dbReference type="InterPro" id="IPR020846">
    <property type="entry name" value="MFS_dom"/>
</dbReference>
<feature type="transmembrane region" description="Helical" evidence="9">
    <location>
        <begin position="188"/>
        <end position="207"/>
    </location>
</feature>
<dbReference type="PANTHER" id="PTHR43528:SF6">
    <property type="entry name" value="CITRATE-PROTON SYMPORTER"/>
    <property type="match status" value="1"/>
</dbReference>
<evidence type="ECO:0000256" key="9">
    <source>
        <dbReference type="SAM" id="Phobius"/>
    </source>
</evidence>
<reference evidence="12 14" key="1">
    <citation type="submission" date="2020-06" db="EMBL/GenBank/DDBJ databases">
        <title>Description of novel acetic acid bacteria.</title>
        <authorList>
            <person name="Sombolestani A."/>
        </authorList>
    </citation>
    <scope>NUCLEOTIDE SEQUENCE [LARGE SCALE GENOMIC DNA]</scope>
    <source>
        <strain evidence="12 14">LMG 26838</strain>
    </source>
</reference>
<evidence type="ECO:0000256" key="8">
    <source>
        <dbReference type="ARBA" id="ARBA00023136"/>
    </source>
</evidence>
<keyword evidence="8 9" id="KW-0472">Membrane</keyword>
<feature type="transmembrane region" description="Helical" evidence="9">
    <location>
        <begin position="87"/>
        <end position="106"/>
    </location>
</feature>
<evidence type="ECO:0000256" key="1">
    <source>
        <dbReference type="ARBA" id="ARBA00004651"/>
    </source>
</evidence>
<comment type="similarity">
    <text evidence="2">Belongs to the major facilitator superfamily. Metabolite:H+ Symporter (MHS) family (TC 2.A.1.6) family.</text>
</comment>
<dbReference type="PROSITE" id="PS00217">
    <property type="entry name" value="SUGAR_TRANSPORT_2"/>
    <property type="match status" value="1"/>
</dbReference>
<feature type="transmembrane region" description="Helical" evidence="9">
    <location>
        <begin position="239"/>
        <end position="256"/>
    </location>
</feature>
<feature type="transmembrane region" description="Helical" evidence="9">
    <location>
        <begin position="268"/>
        <end position="293"/>
    </location>
</feature>
<evidence type="ECO:0000256" key="2">
    <source>
        <dbReference type="ARBA" id="ARBA00008240"/>
    </source>
</evidence>
<dbReference type="Pfam" id="PF07690">
    <property type="entry name" value="MFS_1"/>
    <property type="match status" value="1"/>
</dbReference>
<evidence type="ECO:0000256" key="4">
    <source>
        <dbReference type="ARBA" id="ARBA00022475"/>
    </source>
</evidence>
<evidence type="ECO:0000256" key="5">
    <source>
        <dbReference type="ARBA" id="ARBA00022692"/>
    </source>
</evidence>
<evidence type="ECO:0000256" key="7">
    <source>
        <dbReference type="ARBA" id="ARBA00022989"/>
    </source>
</evidence>
<keyword evidence="3" id="KW-0813">Transport</keyword>
<dbReference type="Proteomes" id="UP000565205">
    <property type="component" value="Unassembled WGS sequence"/>
</dbReference>
<dbReference type="EMBL" id="JABXXQ010000040">
    <property type="protein sequence ID" value="NVN29477.1"/>
    <property type="molecule type" value="Genomic_DNA"/>
</dbReference>
<keyword evidence="13" id="KW-1185">Reference proteome</keyword>
<evidence type="ECO:0000313" key="13">
    <source>
        <dbReference type="Proteomes" id="UP000557688"/>
    </source>
</evidence>
<protein>
    <submittedName>
        <fullName evidence="11">MFS family permease</fullName>
    </submittedName>
    <submittedName>
        <fullName evidence="12">Tricarballylate/proton symporter TcuC</fullName>
    </submittedName>
</protein>
<dbReference type="GO" id="GO:0005886">
    <property type="term" value="C:plasma membrane"/>
    <property type="evidence" value="ECO:0007669"/>
    <property type="project" value="UniProtKB-SubCell"/>
</dbReference>
<dbReference type="InterPro" id="IPR011701">
    <property type="entry name" value="MFS"/>
</dbReference>
<reference evidence="11 13" key="2">
    <citation type="submission" date="2020-08" db="EMBL/GenBank/DDBJ databases">
        <title>Genomic Encyclopedia of Type Strains, Phase III (KMG-III): the genomes of soil and plant-associated and newly described type strains.</title>
        <authorList>
            <person name="Whitman W."/>
        </authorList>
    </citation>
    <scope>NUCLEOTIDE SEQUENCE [LARGE SCALE GENOMIC DNA]</scope>
    <source>
        <strain evidence="11 13">CECT 8088</strain>
    </source>
</reference>
<dbReference type="PANTHER" id="PTHR43528">
    <property type="entry name" value="ALPHA-KETOGLUTARATE PERMEASE"/>
    <property type="match status" value="1"/>
</dbReference>
<feature type="transmembrane region" description="Helical" evidence="9">
    <location>
        <begin position="164"/>
        <end position="182"/>
    </location>
</feature>
<name>A0A850NTY4_9PROT</name>
<sequence>MNRTDHTPSRHGAAGKIIRIASGNMLEMYDFMIFGFYASAIGAAFFPGGSKTTQLLSALATFGAAFMMRPLGAVLLGAFIDRRGRRIGLLVTLGLMAIGTLTIALTPPYAQIGLLAPALIVFGRLVQGFSAGAELGGVSVYLAEIAPPGQRGLYASFQSGSQQIAVMIAALLGFSLDAWLAPAQMNAWGWRIPFLIGCLVIPLILLLRRGLEETDSFEHAQHPSLGQAMRILGDNIGTVLRAMMLVVMTTVSFYTITSYTPTFGTRELHLSMTTALLVTLIGGICNFTILPIGGSLSDRIGRRPVLFGAAIAMACLAWPAMAWLTTAPSLPRFMTVELVLAVIYATYNGALIPYLAETMPENLRVTGFSLAYSLATALFGGMTPLICTGMIARTHDAAMPGLWLTIAALIALLSLLITPRAASPVAQRGRQAA</sequence>
<dbReference type="Gene3D" id="1.20.1250.20">
    <property type="entry name" value="MFS general substrate transporter like domains"/>
    <property type="match status" value="2"/>
</dbReference>
<evidence type="ECO:0000259" key="10">
    <source>
        <dbReference type="PROSITE" id="PS50850"/>
    </source>
</evidence>
<comment type="subcellular location">
    <subcellularLocation>
        <location evidence="1">Cell membrane</location>
        <topology evidence="1">Multi-pass membrane protein</topology>
    </subcellularLocation>
</comment>
<accession>A0A850NTY4</accession>
<feature type="transmembrane region" description="Helical" evidence="9">
    <location>
        <begin position="58"/>
        <end position="80"/>
    </location>
</feature>
<evidence type="ECO:0000256" key="6">
    <source>
        <dbReference type="ARBA" id="ARBA00022847"/>
    </source>
</evidence>
<dbReference type="InterPro" id="IPR005829">
    <property type="entry name" value="Sugar_transporter_CS"/>
</dbReference>
<dbReference type="PROSITE" id="PS50850">
    <property type="entry name" value="MFS"/>
    <property type="match status" value="1"/>
</dbReference>
<keyword evidence="6" id="KW-0769">Symport</keyword>
<dbReference type="FunFam" id="1.20.1250.20:FF:000001">
    <property type="entry name" value="Dicarboxylate MFS transporter"/>
    <property type="match status" value="1"/>
</dbReference>
<organism evidence="12 14">
    <name type="scientific">Endobacter medicaginis</name>
    <dbReference type="NCBI Taxonomy" id="1181271"/>
    <lineage>
        <taxon>Bacteria</taxon>
        <taxon>Pseudomonadati</taxon>
        <taxon>Pseudomonadota</taxon>
        <taxon>Alphaproteobacteria</taxon>
        <taxon>Acetobacterales</taxon>
        <taxon>Acetobacteraceae</taxon>
        <taxon>Endobacter</taxon>
    </lineage>
</organism>
<feature type="transmembrane region" description="Helical" evidence="9">
    <location>
        <begin position="305"/>
        <end position="326"/>
    </location>
</feature>
<dbReference type="Proteomes" id="UP000557688">
    <property type="component" value="Unassembled WGS sequence"/>
</dbReference>
<evidence type="ECO:0000313" key="12">
    <source>
        <dbReference type="EMBL" id="NVN29477.1"/>
    </source>
</evidence>
<feature type="transmembrane region" description="Helical" evidence="9">
    <location>
        <begin position="338"/>
        <end position="356"/>
    </location>
</feature>
<feature type="transmembrane region" description="Helical" evidence="9">
    <location>
        <begin position="118"/>
        <end position="143"/>
    </location>
</feature>
<evidence type="ECO:0000313" key="11">
    <source>
        <dbReference type="EMBL" id="MBB3173928.1"/>
    </source>
</evidence>
<feature type="transmembrane region" description="Helical" evidence="9">
    <location>
        <begin position="397"/>
        <end position="418"/>
    </location>
</feature>
<comment type="caution">
    <text evidence="12">The sequence shown here is derived from an EMBL/GenBank/DDBJ whole genome shotgun (WGS) entry which is preliminary data.</text>
</comment>
<dbReference type="InterPro" id="IPR051084">
    <property type="entry name" value="H+-coupled_symporters"/>
</dbReference>